<dbReference type="Pfam" id="PF01636">
    <property type="entry name" value="APH"/>
    <property type="match status" value="1"/>
</dbReference>
<reference evidence="2" key="2">
    <citation type="journal article" date="2023" name="IMA Fungus">
        <title>Comparative genomic study of the Penicillium genus elucidates a diverse pangenome and 15 lateral gene transfer events.</title>
        <authorList>
            <person name="Petersen C."/>
            <person name="Sorensen T."/>
            <person name="Nielsen M.R."/>
            <person name="Sondergaard T.E."/>
            <person name="Sorensen J.L."/>
            <person name="Fitzpatrick D.A."/>
            <person name="Frisvad J.C."/>
            <person name="Nielsen K.L."/>
        </authorList>
    </citation>
    <scope>NUCLEOTIDE SEQUENCE</scope>
    <source>
        <strain evidence="2">IBT 35673</strain>
    </source>
</reference>
<dbReference type="InterPro" id="IPR011009">
    <property type="entry name" value="Kinase-like_dom_sf"/>
</dbReference>
<dbReference type="PANTHER" id="PTHR21310">
    <property type="entry name" value="AMINOGLYCOSIDE PHOSPHOTRANSFERASE-RELATED-RELATED"/>
    <property type="match status" value="1"/>
</dbReference>
<comment type="caution">
    <text evidence="2">The sequence shown here is derived from an EMBL/GenBank/DDBJ whole genome shotgun (WGS) entry which is preliminary data.</text>
</comment>
<feature type="domain" description="Aminoglycoside phosphotransferase" evidence="1">
    <location>
        <begin position="100"/>
        <end position="335"/>
    </location>
</feature>
<accession>A0A9W9Q9C0</accession>
<dbReference type="InterPro" id="IPR051678">
    <property type="entry name" value="AGP_Transferase"/>
</dbReference>
<dbReference type="EMBL" id="JAPZBQ010000005">
    <property type="protein sequence ID" value="KAJ5329592.1"/>
    <property type="molecule type" value="Genomic_DNA"/>
</dbReference>
<protein>
    <recommendedName>
        <fullName evidence="1">Aminoglycoside phosphotransferase domain-containing protein</fullName>
    </recommendedName>
</protein>
<evidence type="ECO:0000313" key="2">
    <source>
        <dbReference type="EMBL" id="KAJ5329592.1"/>
    </source>
</evidence>
<sequence>MGSTLSEEELARRMRQLVRAGLLGNYDGKATISDIIEQDEKTITFLAALYDMTSEEIDENHLICITKEEGALVSKRLVTINQEELDGVFHNLGLGSPDQITRLSKGFYGVTYQVSVKEKEENFIVQLRYHGNVDSMDTLMRYIHDNVAPTLPVAIAYPTSLQVLDVFKVQITQFVPGIPGNEIFYNLPLPARIEAVKQIARAFAPLWNLQIDQPHGIIGEVNVSDNPVSVSIGPERRYGLGGPFSSTSQYLEAWLHHCIRELESTDCVEEFQENILPAIRKFMNGNLNIPPQVEEVPVVILHDDLALNNMIFSSDDPHDLQAIIDWELVDNKPFAVAIPKFIEPLFWADSKGDQKDHDGYRDLRKAFWDAIPRWKAYMNSEATRVFLDWYNLGDDLKVLPPFDDDLSAEQKLEFWKDNIRAVWDFLGRYGDASGHL</sequence>
<dbReference type="InterPro" id="IPR002575">
    <property type="entry name" value="Aminoglycoside_PTrfase"/>
</dbReference>
<organism evidence="2 3">
    <name type="scientific">Penicillium brevicompactum</name>
    <dbReference type="NCBI Taxonomy" id="5074"/>
    <lineage>
        <taxon>Eukaryota</taxon>
        <taxon>Fungi</taxon>
        <taxon>Dikarya</taxon>
        <taxon>Ascomycota</taxon>
        <taxon>Pezizomycotina</taxon>
        <taxon>Eurotiomycetes</taxon>
        <taxon>Eurotiomycetidae</taxon>
        <taxon>Eurotiales</taxon>
        <taxon>Aspergillaceae</taxon>
        <taxon>Penicillium</taxon>
    </lineage>
</organism>
<dbReference type="Proteomes" id="UP001147695">
    <property type="component" value="Unassembled WGS sequence"/>
</dbReference>
<evidence type="ECO:0000313" key="3">
    <source>
        <dbReference type="Proteomes" id="UP001147695"/>
    </source>
</evidence>
<dbReference type="Gene3D" id="3.90.1200.10">
    <property type="match status" value="1"/>
</dbReference>
<evidence type="ECO:0000259" key="1">
    <source>
        <dbReference type="Pfam" id="PF01636"/>
    </source>
</evidence>
<dbReference type="SUPFAM" id="SSF56112">
    <property type="entry name" value="Protein kinase-like (PK-like)"/>
    <property type="match status" value="1"/>
</dbReference>
<reference evidence="2" key="1">
    <citation type="submission" date="2022-12" db="EMBL/GenBank/DDBJ databases">
        <authorList>
            <person name="Petersen C."/>
        </authorList>
    </citation>
    <scope>NUCLEOTIDE SEQUENCE</scope>
    <source>
        <strain evidence="2">IBT 35673</strain>
    </source>
</reference>
<name>A0A9W9Q9C0_PENBR</name>
<proteinExistence type="predicted"/>
<gene>
    <name evidence="2" type="ORF">N7452_009982</name>
</gene>
<dbReference type="AlphaFoldDB" id="A0A9W9Q9C0"/>